<dbReference type="InterPro" id="IPR018838">
    <property type="entry name" value="ZGRF1-like_N"/>
</dbReference>
<dbReference type="InterPro" id="IPR052800">
    <property type="entry name" value="DNA_Repair_Helicase_ZGRF1"/>
</dbReference>
<dbReference type="GO" id="GO:0035861">
    <property type="term" value="C:site of double-strand break"/>
    <property type="evidence" value="ECO:0007669"/>
    <property type="project" value="TreeGrafter"/>
</dbReference>
<keyword evidence="4" id="KW-1185">Reference proteome</keyword>
<dbReference type="Ensembl" id="ENSPCET00000000454.1">
    <property type="protein sequence ID" value="ENSPCEP00000000443.1"/>
    <property type="gene ID" value="ENSPCEG00000000383.1"/>
</dbReference>
<name>A0A8C8R5V6_9SAUR</name>
<evidence type="ECO:0000313" key="3">
    <source>
        <dbReference type="Ensembl" id="ENSPCEP00000000443.1"/>
    </source>
</evidence>
<feature type="region of interest" description="Disordered" evidence="1">
    <location>
        <begin position="77"/>
        <end position="96"/>
    </location>
</feature>
<dbReference type="GO" id="GO:0006302">
    <property type="term" value="P:double-strand break repair"/>
    <property type="evidence" value="ECO:0007669"/>
    <property type="project" value="TreeGrafter"/>
</dbReference>
<accession>A0A8C8R5V6</accession>
<sequence>MACQEFIVLYTHQKTKKSKVWQDGVLKASIGGNKATLFDDRGQCLESVFVKSQVKPGDDLESDRYLITVEAARVTENCSGEQPKKTETPTLNRNSLKPTGLFLPHLPVGLKRKHTGFQGPRQVEKKMVPMEDNATIISPSSKWSHSSFPSQLYITSPLFSTTCKKDAETSLPLQSNHNACTNSDRKAMSISSLVSTSYVGIPKEIIHNRSQSISISTAMESSCQTVSGAAVSQNIRSKAQIIALLKSNPTQLCREQKPSEITEHLSGCQPSESQGIVFNQKSDLVSGDADRSGKSTKKVHHQHTTEKTVSNNDSWDVYMLPNSAEQSCEEVTERKQGKVNNLGLNLQDPYNPKISQFVTASRQPVEKELKYNGMKLTEHKREYIWNCKTASQESASYESSNFETNLPKSSEHAVTDILKDSEVSSAESQSEPLPRINSGSIVHESRISGDVTWAGPGATNEELTACGSDPAEQFMEINFNLLDAFDFDPEDKEIHESNTISRGSGWLTKGAMAQKAEMRVHRNCEVMHSNEKRVVKYSTLLGERDENQIRESLPLQLCNETCEGSDKIVKAAPTPSLIELVHSETENVVNGVNASPLNIETTDSKKDLLMMNTKCSELVHNSSLLSLPLKPSNSNGLCQYIIGKYPTAFDTTDEEHTQVSRTATYPLEKGYSSSKKVEIGEIEFKNVSTSMHSIHEVREVGRLGTDCPKHLVQNDNSSVLPELVNSITLLRSLTEHRTALESLQMIEDHNGLLYQRETTKEQNEPSEGLQVIYSTVDILYFPLYEDLDIAKNLIIVSTEETRFEWVWRLNCPLSLEVIILGC</sequence>
<evidence type="ECO:0000256" key="1">
    <source>
        <dbReference type="SAM" id="MobiDB-lite"/>
    </source>
</evidence>
<evidence type="ECO:0000313" key="4">
    <source>
        <dbReference type="Proteomes" id="UP000694393"/>
    </source>
</evidence>
<dbReference type="PANTHER" id="PTHR28535:SF1">
    <property type="entry name" value="PROTEIN ZGRF1"/>
    <property type="match status" value="1"/>
</dbReference>
<dbReference type="AlphaFoldDB" id="A0A8C8R5V6"/>
<proteinExistence type="predicted"/>
<dbReference type="PANTHER" id="PTHR28535">
    <property type="entry name" value="ZINC FINGER GRF-TYPE CONTAINING 1"/>
    <property type="match status" value="1"/>
</dbReference>
<reference evidence="3" key="2">
    <citation type="submission" date="2025-09" db="UniProtKB">
        <authorList>
            <consortium name="Ensembl"/>
        </authorList>
    </citation>
    <scope>IDENTIFICATION</scope>
</reference>
<evidence type="ECO:0000259" key="2">
    <source>
        <dbReference type="Pfam" id="PF10382"/>
    </source>
</evidence>
<dbReference type="GO" id="GO:0005634">
    <property type="term" value="C:nucleus"/>
    <property type="evidence" value="ECO:0007669"/>
    <property type="project" value="TreeGrafter"/>
</dbReference>
<protein>
    <recommendedName>
        <fullName evidence="2">5'-3' DNA helicase ZGRF1-like N-terminal domain-containing protein</fullName>
    </recommendedName>
</protein>
<dbReference type="Pfam" id="PF10382">
    <property type="entry name" value="ZGRF1-like_N"/>
    <property type="match status" value="1"/>
</dbReference>
<dbReference type="Proteomes" id="UP000694393">
    <property type="component" value="Unplaced"/>
</dbReference>
<feature type="domain" description="5'-3' DNA helicase ZGRF1-like N-terminal" evidence="2">
    <location>
        <begin position="4"/>
        <end position="72"/>
    </location>
</feature>
<reference evidence="3" key="1">
    <citation type="submission" date="2025-08" db="UniProtKB">
        <authorList>
            <consortium name="Ensembl"/>
        </authorList>
    </citation>
    <scope>IDENTIFICATION</scope>
</reference>
<feature type="region of interest" description="Disordered" evidence="1">
    <location>
        <begin position="285"/>
        <end position="308"/>
    </location>
</feature>
<organism evidence="3 4">
    <name type="scientific">Pelusios castaneus</name>
    <name type="common">West African mud turtle</name>
    <dbReference type="NCBI Taxonomy" id="367368"/>
    <lineage>
        <taxon>Eukaryota</taxon>
        <taxon>Metazoa</taxon>
        <taxon>Chordata</taxon>
        <taxon>Craniata</taxon>
        <taxon>Vertebrata</taxon>
        <taxon>Euteleostomi</taxon>
        <taxon>Archelosauria</taxon>
        <taxon>Testudinata</taxon>
        <taxon>Testudines</taxon>
        <taxon>Pleurodira</taxon>
        <taxon>Pelomedusidae</taxon>
        <taxon>Pelusios</taxon>
    </lineage>
</organism>